<dbReference type="STRING" id="1802727.A2937_04020"/>
<dbReference type="EC" id="2.7.13.3" evidence="2"/>
<keyword evidence="6" id="KW-1133">Transmembrane helix</keyword>
<organism evidence="8 9">
    <name type="scientific">Candidatus Yonathbacteria bacterium RIFCSPLOWO2_01_FULL_47_33b</name>
    <dbReference type="NCBI Taxonomy" id="1802727"/>
    <lineage>
        <taxon>Bacteria</taxon>
        <taxon>Candidatus Yonathiibacteriota</taxon>
    </lineage>
</organism>
<accession>A0A1G2SE57</accession>
<evidence type="ECO:0000313" key="8">
    <source>
        <dbReference type="EMBL" id="OHA83290.1"/>
    </source>
</evidence>
<dbReference type="InterPro" id="IPR003661">
    <property type="entry name" value="HisK_dim/P_dom"/>
</dbReference>
<keyword evidence="6" id="KW-0472">Membrane</keyword>
<gene>
    <name evidence="8" type="ORF">A2937_04020</name>
</gene>
<dbReference type="FunFam" id="3.30.565.10:FF:000006">
    <property type="entry name" value="Sensor histidine kinase WalK"/>
    <property type="match status" value="1"/>
</dbReference>
<dbReference type="Proteomes" id="UP000177987">
    <property type="component" value="Unassembled WGS sequence"/>
</dbReference>
<dbReference type="PRINTS" id="PR00344">
    <property type="entry name" value="BCTRLSENSOR"/>
</dbReference>
<evidence type="ECO:0000256" key="4">
    <source>
        <dbReference type="ARBA" id="ARBA00022679"/>
    </source>
</evidence>
<dbReference type="GO" id="GO:0000155">
    <property type="term" value="F:phosphorelay sensor kinase activity"/>
    <property type="evidence" value="ECO:0007669"/>
    <property type="project" value="InterPro"/>
</dbReference>
<comment type="catalytic activity">
    <reaction evidence="1">
        <text>ATP + protein L-histidine = ADP + protein N-phospho-L-histidine.</text>
        <dbReference type="EC" id="2.7.13.3"/>
    </reaction>
</comment>
<dbReference type="Pfam" id="PF00512">
    <property type="entry name" value="HisKA"/>
    <property type="match status" value="1"/>
</dbReference>
<name>A0A1G2SE57_9BACT</name>
<feature type="domain" description="Histidine kinase" evidence="7">
    <location>
        <begin position="235"/>
        <end position="450"/>
    </location>
</feature>
<dbReference type="InterPro" id="IPR036097">
    <property type="entry name" value="HisK_dim/P_sf"/>
</dbReference>
<evidence type="ECO:0000256" key="6">
    <source>
        <dbReference type="SAM" id="Phobius"/>
    </source>
</evidence>
<dbReference type="CDD" id="cd00082">
    <property type="entry name" value="HisKA"/>
    <property type="match status" value="1"/>
</dbReference>
<feature type="transmembrane region" description="Helical" evidence="6">
    <location>
        <begin position="166"/>
        <end position="185"/>
    </location>
</feature>
<dbReference type="SMART" id="SM00388">
    <property type="entry name" value="HisKA"/>
    <property type="match status" value="1"/>
</dbReference>
<protein>
    <recommendedName>
        <fullName evidence="2">histidine kinase</fullName>
        <ecNumber evidence="2">2.7.13.3</ecNumber>
    </recommendedName>
</protein>
<evidence type="ECO:0000313" key="9">
    <source>
        <dbReference type="Proteomes" id="UP000177987"/>
    </source>
</evidence>
<keyword evidence="4" id="KW-0808">Transferase</keyword>
<dbReference type="InterPro" id="IPR036890">
    <property type="entry name" value="HATPase_C_sf"/>
</dbReference>
<proteinExistence type="predicted"/>
<comment type="caution">
    <text evidence="8">The sequence shown here is derived from an EMBL/GenBank/DDBJ whole genome shotgun (WGS) entry which is preliminary data.</text>
</comment>
<evidence type="ECO:0000256" key="2">
    <source>
        <dbReference type="ARBA" id="ARBA00012438"/>
    </source>
</evidence>
<keyword evidence="3" id="KW-0597">Phosphoprotein</keyword>
<dbReference type="SUPFAM" id="SSF47384">
    <property type="entry name" value="Homodimeric domain of signal transducing histidine kinase"/>
    <property type="match status" value="1"/>
</dbReference>
<dbReference type="Pfam" id="PF02518">
    <property type="entry name" value="HATPase_c"/>
    <property type="match status" value="1"/>
</dbReference>
<dbReference type="GO" id="GO:0005886">
    <property type="term" value="C:plasma membrane"/>
    <property type="evidence" value="ECO:0007669"/>
    <property type="project" value="TreeGrafter"/>
</dbReference>
<dbReference type="InterPro" id="IPR004358">
    <property type="entry name" value="Sig_transdc_His_kin-like_C"/>
</dbReference>
<evidence type="ECO:0000256" key="1">
    <source>
        <dbReference type="ARBA" id="ARBA00000085"/>
    </source>
</evidence>
<sequence>MFKRIPSYFSQGFLFARNNPQIIYTIFLIIVIPLAFLASGQKFLSVAKSNQERLEKERVGVMQDIFVELASSRMNEPAFLQESIERIKAQNEQSISEFKVLSLDGGKRTVIASLNKEEVGTADENNDFIYNEVGVKGDSSKLFTVPVNGERHWNVVRGIVDRETGVLSGILLISVSMASVDAIAMQNIRSAYYFLFFIVLAISILLLRQAKIIDYTVLYKKLQDIDQMKDDFISMAAHELRTPLTVVKGYADMLSESQNLKDDDRENTTRIMASVDQLNALITDVLDVIRLGQGRMTFNMASINATPIIEKVIESFQYVAREKGLEISYEKKDLPNINVDPEKLRQILVNIIGNSIKYTPSGSVKVFAETEHSILSIRVRDTGIGISAEDQKSLFSKFFRVRSKDTEDIRGTGLGLWIAAQVVNNMGGKISVESIKGKGTDFVISFPVVK</sequence>
<dbReference type="InterPro" id="IPR005467">
    <property type="entry name" value="His_kinase_dom"/>
</dbReference>
<evidence type="ECO:0000256" key="3">
    <source>
        <dbReference type="ARBA" id="ARBA00022553"/>
    </source>
</evidence>
<evidence type="ECO:0000259" key="7">
    <source>
        <dbReference type="PROSITE" id="PS50109"/>
    </source>
</evidence>
<dbReference type="EMBL" id="MHUW01000019">
    <property type="protein sequence ID" value="OHA83290.1"/>
    <property type="molecule type" value="Genomic_DNA"/>
</dbReference>
<dbReference type="AlphaFoldDB" id="A0A1G2SE57"/>
<dbReference type="PROSITE" id="PS50109">
    <property type="entry name" value="HIS_KIN"/>
    <property type="match status" value="1"/>
</dbReference>
<keyword evidence="6" id="KW-0812">Transmembrane</keyword>
<dbReference type="SUPFAM" id="SSF55874">
    <property type="entry name" value="ATPase domain of HSP90 chaperone/DNA topoisomerase II/histidine kinase"/>
    <property type="match status" value="1"/>
</dbReference>
<evidence type="ECO:0000256" key="5">
    <source>
        <dbReference type="ARBA" id="ARBA00022777"/>
    </source>
</evidence>
<dbReference type="InterPro" id="IPR003594">
    <property type="entry name" value="HATPase_dom"/>
</dbReference>
<dbReference type="GO" id="GO:0009927">
    <property type="term" value="F:histidine phosphotransfer kinase activity"/>
    <property type="evidence" value="ECO:0007669"/>
    <property type="project" value="TreeGrafter"/>
</dbReference>
<dbReference type="Gene3D" id="1.10.287.130">
    <property type="match status" value="1"/>
</dbReference>
<reference evidence="8 9" key="1">
    <citation type="journal article" date="2016" name="Nat. Commun.">
        <title>Thousands of microbial genomes shed light on interconnected biogeochemical processes in an aquifer system.</title>
        <authorList>
            <person name="Anantharaman K."/>
            <person name="Brown C.T."/>
            <person name="Hug L.A."/>
            <person name="Sharon I."/>
            <person name="Castelle C.J."/>
            <person name="Probst A.J."/>
            <person name="Thomas B.C."/>
            <person name="Singh A."/>
            <person name="Wilkins M.J."/>
            <person name="Karaoz U."/>
            <person name="Brodie E.L."/>
            <person name="Williams K.H."/>
            <person name="Hubbard S.S."/>
            <person name="Banfield J.F."/>
        </authorList>
    </citation>
    <scope>NUCLEOTIDE SEQUENCE [LARGE SCALE GENOMIC DNA]</scope>
</reference>
<keyword evidence="5" id="KW-0418">Kinase</keyword>
<dbReference type="SMART" id="SM00387">
    <property type="entry name" value="HATPase_c"/>
    <property type="match status" value="1"/>
</dbReference>
<feature type="transmembrane region" description="Helical" evidence="6">
    <location>
        <begin position="191"/>
        <end position="207"/>
    </location>
</feature>
<feature type="transmembrane region" description="Helical" evidence="6">
    <location>
        <begin position="22"/>
        <end position="44"/>
    </location>
</feature>
<dbReference type="PANTHER" id="PTHR43047">
    <property type="entry name" value="TWO-COMPONENT HISTIDINE PROTEIN KINASE"/>
    <property type="match status" value="1"/>
</dbReference>
<dbReference type="PANTHER" id="PTHR43047:SF72">
    <property type="entry name" value="OSMOSENSING HISTIDINE PROTEIN KINASE SLN1"/>
    <property type="match status" value="1"/>
</dbReference>
<dbReference type="Gene3D" id="3.30.565.10">
    <property type="entry name" value="Histidine kinase-like ATPase, C-terminal domain"/>
    <property type="match status" value="1"/>
</dbReference>